<dbReference type="Proteomes" id="UP001221217">
    <property type="component" value="Unassembled WGS sequence"/>
</dbReference>
<dbReference type="GO" id="GO:0003700">
    <property type="term" value="F:DNA-binding transcription factor activity"/>
    <property type="evidence" value="ECO:0007669"/>
    <property type="project" value="InterPro"/>
</dbReference>
<dbReference type="AlphaFoldDB" id="A0AAJ1IEZ7"/>
<evidence type="ECO:0000259" key="1">
    <source>
        <dbReference type="SMART" id="SM00347"/>
    </source>
</evidence>
<evidence type="ECO:0000313" key="3">
    <source>
        <dbReference type="Proteomes" id="UP001221217"/>
    </source>
</evidence>
<sequence>MNEKELEILNNINDYPEYLSQRELASRSGMSLGMTNAVLKRLVQKGWLMMRKVNNRNIRYVITPAGMEEITRRSYRYFKRTLKNVAEYKDKIETLILKIQADGYDGLVLVGSSDVDFIVEYLCMQHSIKLVRRDSEITDSTFMLYAESYIPDKTEKKDGVLFLQDVFV</sequence>
<dbReference type="InterPro" id="IPR036388">
    <property type="entry name" value="WH-like_DNA-bd_sf"/>
</dbReference>
<dbReference type="InterPro" id="IPR000835">
    <property type="entry name" value="HTH_MarR-typ"/>
</dbReference>
<comment type="caution">
    <text evidence="2">The sequence shown here is derived from an EMBL/GenBank/DDBJ whole genome shotgun (WGS) entry which is preliminary data.</text>
</comment>
<dbReference type="SMART" id="SM00347">
    <property type="entry name" value="HTH_MARR"/>
    <property type="match status" value="1"/>
</dbReference>
<dbReference type="EMBL" id="JAQQAL010000011">
    <property type="protein sequence ID" value="MDC7226151.1"/>
    <property type="molecule type" value="Genomic_DNA"/>
</dbReference>
<dbReference type="Pfam" id="PF13412">
    <property type="entry name" value="HTH_24"/>
    <property type="match status" value="1"/>
</dbReference>
<reference evidence="2 3" key="1">
    <citation type="submission" date="2022-12" db="EMBL/GenBank/DDBJ databases">
        <title>Metagenome assembled genome from gulf of manar.</title>
        <authorList>
            <person name="Kohli P."/>
            <person name="Pk S."/>
            <person name="Venkata Ramana C."/>
            <person name="Sasikala C."/>
        </authorList>
    </citation>
    <scope>NUCLEOTIDE SEQUENCE [LARGE SCALE GENOMIC DNA]</scope>
    <source>
        <strain evidence="2">JB008</strain>
    </source>
</reference>
<dbReference type="SUPFAM" id="SSF46785">
    <property type="entry name" value="Winged helix' DNA-binding domain"/>
    <property type="match status" value="1"/>
</dbReference>
<feature type="domain" description="HTH marR-type" evidence="1">
    <location>
        <begin position="1"/>
        <end position="90"/>
    </location>
</feature>
<name>A0AAJ1IEZ7_9SPIO</name>
<proteinExistence type="predicted"/>
<dbReference type="InterPro" id="IPR036390">
    <property type="entry name" value="WH_DNA-bd_sf"/>
</dbReference>
<accession>A0AAJ1IEZ7</accession>
<gene>
    <name evidence="2" type="ORF">PQJ61_05260</name>
</gene>
<protein>
    <submittedName>
        <fullName evidence="2">Winged helix-turn-helix transcriptional regulator</fullName>
    </submittedName>
</protein>
<evidence type="ECO:0000313" key="2">
    <source>
        <dbReference type="EMBL" id="MDC7226151.1"/>
    </source>
</evidence>
<dbReference type="Gene3D" id="1.10.10.10">
    <property type="entry name" value="Winged helix-like DNA-binding domain superfamily/Winged helix DNA-binding domain"/>
    <property type="match status" value="1"/>
</dbReference>
<organism evidence="2 3">
    <name type="scientific">Candidatus Thalassospirochaeta sargassi</name>
    <dbReference type="NCBI Taxonomy" id="3119039"/>
    <lineage>
        <taxon>Bacteria</taxon>
        <taxon>Pseudomonadati</taxon>
        <taxon>Spirochaetota</taxon>
        <taxon>Spirochaetia</taxon>
        <taxon>Spirochaetales</taxon>
        <taxon>Spirochaetaceae</taxon>
        <taxon>Candidatus Thalassospirochaeta</taxon>
    </lineage>
</organism>